<reference evidence="4 5" key="1">
    <citation type="journal article" date="2013" name="BMC Genomics">
        <title>The genome and transcriptome of the pine saprophyte Ophiostoma piceae, and a comparison with the bark beetle-associated pine pathogen Grosmannia clavigera.</title>
        <authorList>
            <person name="Haridas S."/>
            <person name="Wang Y."/>
            <person name="Lim L."/>
            <person name="Massoumi Alamouti S."/>
            <person name="Jackman S."/>
            <person name="Docking R."/>
            <person name="Robertson G."/>
            <person name="Birol I."/>
            <person name="Bohlmann J."/>
            <person name="Breuil C."/>
        </authorList>
    </citation>
    <scope>NUCLEOTIDE SEQUENCE [LARGE SCALE GENOMIC DNA]</scope>
    <source>
        <strain evidence="4 5">UAMH 11346</strain>
    </source>
</reference>
<dbReference type="InterPro" id="IPR020904">
    <property type="entry name" value="Sc_DH/Rdtase_CS"/>
</dbReference>
<dbReference type="InterPro" id="IPR002347">
    <property type="entry name" value="SDR_fam"/>
</dbReference>
<evidence type="ECO:0000256" key="1">
    <source>
        <dbReference type="ARBA" id="ARBA00006484"/>
    </source>
</evidence>
<sequence>MPPTWVYNLVSLHRTSSCNAFLSLPIFYHLSQIHFAIQATVTMSITAKSVIVTGAAAGLGKAIATEFVKRGSSVTLVDIAGDNLRATAQEIGALGLSGQTLAVEANIADEEAAVNIFTQAIATFGQVDALINCAGIMDKFQAVGEHEIPLWNKVMNVNLNGPFLLCRLAAQEFLRTESGRDISKGQTGGAGVIINIASVAGTRGGMAGAAYTTSKWAMIGLTKSTAAAYAQQGIRCNVICPGSMNTTITDDMDFGNMGQLFGTVMKLNETSAGPADTGRLARLVAFLCGEDGQDVNGAVIRVDRGWTAI</sequence>
<dbReference type="PROSITE" id="PS00061">
    <property type="entry name" value="ADH_SHORT"/>
    <property type="match status" value="1"/>
</dbReference>
<dbReference type="OrthoDB" id="47007at2759"/>
<dbReference type="AlphaFoldDB" id="S3CCB5"/>
<dbReference type="InterPro" id="IPR036291">
    <property type="entry name" value="NAD(P)-bd_dom_sf"/>
</dbReference>
<dbReference type="SUPFAM" id="SSF51735">
    <property type="entry name" value="NAD(P)-binding Rossmann-fold domains"/>
    <property type="match status" value="1"/>
</dbReference>
<evidence type="ECO:0000313" key="5">
    <source>
        <dbReference type="Proteomes" id="UP000016923"/>
    </source>
</evidence>
<dbReference type="HOGENOM" id="CLU_010194_1_0_1"/>
<name>S3CCB5_OPHP1</name>
<dbReference type="eggNOG" id="KOG0725">
    <property type="taxonomic scope" value="Eukaryota"/>
</dbReference>
<dbReference type="Pfam" id="PF00106">
    <property type="entry name" value="adh_short"/>
    <property type="match status" value="1"/>
</dbReference>
<accession>S3CCB5</accession>
<dbReference type="VEuPathDB" id="FungiDB:F503_05662"/>
<organism evidence="4 5">
    <name type="scientific">Ophiostoma piceae (strain UAMH 11346)</name>
    <name type="common">Sap stain fungus</name>
    <dbReference type="NCBI Taxonomy" id="1262450"/>
    <lineage>
        <taxon>Eukaryota</taxon>
        <taxon>Fungi</taxon>
        <taxon>Dikarya</taxon>
        <taxon>Ascomycota</taxon>
        <taxon>Pezizomycotina</taxon>
        <taxon>Sordariomycetes</taxon>
        <taxon>Sordariomycetidae</taxon>
        <taxon>Ophiostomatales</taxon>
        <taxon>Ophiostomataceae</taxon>
        <taxon>Ophiostoma</taxon>
    </lineage>
</organism>
<dbReference type="OMA" id="IAHNAFD"/>
<proteinExistence type="inferred from homology"/>
<protein>
    <submittedName>
        <fullName evidence="4">Short-chain dehydrogenase reductase sdr</fullName>
    </submittedName>
</protein>
<dbReference type="GO" id="GO:0016616">
    <property type="term" value="F:oxidoreductase activity, acting on the CH-OH group of donors, NAD or NADP as acceptor"/>
    <property type="evidence" value="ECO:0007669"/>
    <property type="project" value="TreeGrafter"/>
</dbReference>
<evidence type="ECO:0000256" key="3">
    <source>
        <dbReference type="RuleBase" id="RU000363"/>
    </source>
</evidence>
<dbReference type="PRINTS" id="PR00080">
    <property type="entry name" value="SDRFAMILY"/>
</dbReference>
<comment type="similarity">
    <text evidence="1 3">Belongs to the short-chain dehydrogenases/reductases (SDR) family.</text>
</comment>
<dbReference type="Gene3D" id="3.40.50.720">
    <property type="entry name" value="NAD(P)-binding Rossmann-like Domain"/>
    <property type="match status" value="1"/>
</dbReference>
<dbReference type="Proteomes" id="UP000016923">
    <property type="component" value="Unassembled WGS sequence"/>
</dbReference>
<dbReference type="FunFam" id="3.40.50.720:FF:000084">
    <property type="entry name" value="Short-chain dehydrogenase reductase"/>
    <property type="match status" value="1"/>
</dbReference>
<dbReference type="EMBL" id="KE148146">
    <property type="protein sequence ID" value="EPE10567.1"/>
    <property type="molecule type" value="Genomic_DNA"/>
</dbReference>
<gene>
    <name evidence="4" type="ORF">F503_05662</name>
</gene>
<dbReference type="STRING" id="1262450.S3CCB5"/>
<dbReference type="CDD" id="cd05233">
    <property type="entry name" value="SDR_c"/>
    <property type="match status" value="1"/>
</dbReference>
<keyword evidence="2" id="KW-0521">NADP</keyword>
<evidence type="ECO:0000313" key="4">
    <source>
        <dbReference type="EMBL" id="EPE10567.1"/>
    </source>
</evidence>
<dbReference type="PANTHER" id="PTHR42760">
    <property type="entry name" value="SHORT-CHAIN DEHYDROGENASES/REDUCTASES FAMILY MEMBER"/>
    <property type="match status" value="1"/>
</dbReference>
<keyword evidence="5" id="KW-1185">Reference proteome</keyword>
<dbReference type="PRINTS" id="PR00081">
    <property type="entry name" value="GDHRDH"/>
</dbReference>
<evidence type="ECO:0000256" key="2">
    <source>
        <dbReference type="ARBA" id="ARBA00022857"/>
    </source>
</evidence>